<evidence type="ECO:0000313" key="4">
    <source>
        <dbReference type="Proteomes" id="UP001293593"/>
    </source>
</evidence>
<gene>
    <name evidence="3" type="ORF">QN277_020409</name>
</gene>
<accession>A0AAE1JJG0</accession>
<reference evidence="3" key="1">
    <citation type="submission" date="2023-10" db="EMBL/GenBank/DDBJ databases">
        <title>Chromosome-level genome of the transformable northern wattle, Acacia crassicarpa.</title>
        <authorList>
            <person name="Massaro I."/>
            <person name="Sinha N.R."/>
            <person name="Poethig S."/>
            <person name="Leichty A.R."/>
        </authorList>
    </citation>
    <scope>NUCLEOTIDE SEQUENCE</scope>
    <source>
        <strain evidence="3">Acra3RX</strain>
        <tissue evidence="3">Leaf</tissue>
    </source>
</reference>
<proteinExistence type="inferred from homology"/>
<dbReference type="GO" id="GO:0010150">
    <property type="term" value="P:leaf senescence"/>
    <property type="evidence" value="ECO:0007669"/>
    <property type="project" value="UniProtKB-ARBA"/>
</dbReference>
<evidence type="ECO:0000313" key="3">
    <source>
        <dbReference type="EMBL" id="KAK4271767.1"/>
    </source>
</evidence>
<dbReference type="InterPro" id="IPR007608">
    <property type="entry name" value="Senescence_reg_S40"/>
</dbReference>
<protein>
    <recommendedName>
        <fullName evidence="5">Senescence regulator</fullName>
    </recommendedName>
</protein>
<comment type="caution">
    <text evidence="3">The sequence shown here is derived from an EMBL/GenBank/DDBJ whole genome shotgun (WGS) entry which is preliminary data.</text>
</comment>
<name>A0AAE1JJG0_9FABA</name>
<organism evidence="3 4">
    <name type="scientific">Acacia crassicarpa</name>
    <name type="common">northern wattle</name>
    <dbReference type="NCBI Taxonomy" id="499986"/>
    <lineage>
        <taxon>Eukaryota</taxon>
        <taxon>Viridiplantae</taxon>
        <taxon>Streptophyta</taxon>
        <taxon>Embryophyta</taxon>
        <taxon>Tracheophyta</taxon>
        <taxon>Spermatophyta</taxon>
        <taxon>Magnoliopsida</taxon>
        <taxon>eudicotyledons</taxon>
        <taxon>Gunneridae</taxon>
        <taxon>Pentapetalae</taxon>
        <taxon>rosids</taxon>
        <taxon>fabids</taxon>
        <taxon>Fabales</taxon>
        <taxon>Fabaceae</taxon>
        <taxon>Caesalpinioideae</taxon>
        <taxon>mimosoid clade</taxon>
        <taxon>Acacieae</taxon>
        <taxon>Acacia</taxon>
    </lineage>
</organism>
<evidence type="ECO:0000256" key="2">
    <source>
        <dbReference type="SAM" id="MobiDB-lite"/>
    </source>
</evidence>
<sequence>MADEFQESDVIFSDHYQRQASDDDDNFDDADSCFFDNFREVLAAQSPPHQHHQHQQQWMSSRNKSGKIRKNSNKIVANSLPVNIPESIFRCMDSEEQLDEEWEDEGMVPPHVIVGRRIAGKMAFSVCTGNGRTLKGRDLSRVRNSILRMTGFLET</sequence>
<dbReference type="PANTHER" id="PTHR33083">
    <property type="entry name" value="EXPRESSED PROTEIN"/>
    <property type="match status" value="1"/>
</dbReference>
<dbReference type="Proteomes" id="UP001293593">
    <property type="component" value="Unassembled WGS sequence"/>
</dbReference>
<comment type="similarity">
    <text evidence="1">Belongs to the senescence regulator S40 family.</text>
</comment>
<dbReference type="PANTHER" id="PTHR33083:SF49">
    <property type="entry name" value="SENESCENCE REGULATOR"/>
    <property type="match status" value="1"/>
</dbReference>
<evidence type="ECO:0008006" key="5">
    <source>
        <dbReference type="Google" id="ProtNLM"/>
    </source>
</evidence>
<dbReference type="AlphaFoldDB" id="A0AAE1JJG0"/>
<feature type="region of interest" description="Disordered" evidence="2">
    <location>
        <begin position="46"/>
        <end position="72"/>
    </location>
</feature>
<keyword evidence="4" id="KW-1185">Reference proteome</keyword>
<evidence type="ECO:0000256" key="1">
    <source>
        <dbReference type="ARBA" id="ARBA00034773"/>
    </source>
</evidence>
<dbReference type="EMBL" id="JAWXYG010000005">
    <property type="protein sequence ID" value="KAK4271767.1"/>
    <property type="molecule type" value="Genomic_DNA"/>
</dbReference>
<dbReference type="Pfam" id="PF04520">
    <property type="entry name" value="Senescence_reg"/>
    <property type="match status" value="1"/>
</dbReference>